<name>A0A371C038_YARLL</name>
<dbReference type="EMBL" id="KZ857344">
    <property type="protein sequence ID" value="RDW23705.1"/>
    <property type="molecule type" value="Genomic_DNA"/>
</dbReference>
<reference evidence="1 2" key="1">
    <citation type="submission" date="2018-07" db="EMBL/GenBank/DDBJ databases">
        <title>Draft Genome Assemblies for Five Robust Yarrowia lipolytica Strains Exhibiting High Lipid Production and Pentose Sugar Utilization and Sugar Alcohol Secretion from Undetoxified Lignocellulosic Biomass Hydrolysates.</title>
        <authorList>
            <consortium name="DOE Joint Genome Institute"/>
            <person name="Walker C."/>
            <person name="Ryu S."/>
            <person name="Na H."/>
            <person name="Zane M."/>
            <person name="LaButti K."/>
            <person name="Lipzen A."/>
            <person name="Haridas S."/>
            <person name="Barry K."/>
            <person name="Grigoriev I.V."/>
            <person name="Quarterman J."/>
            <person name="Slininger P."/>
            <person name="Dien B."/>
            <person name="Trinh C.T."/>
        </authorList>
    </citation>
    <scope>NUCLEOTIDE SEQUENCE [LARGE SCALE GENOMIC DNA]</scope>
    <source>
        <strain evidence="1 2">YB392</strain>
    </source>
</reference>
<gene>
    <name evidence="1" type="ORF">B0I71DRAFT_176747</name>
</gene>
<protein>
    <submittedName>
        <fullName evidence="1">Uncharacterized protein</fullName>
    </submittedName>
</protein>
<dbReference type="AlphaFoldDB" id="A0A371C038"/>
<sequence length="237" mass="27297">MPLERMRLFAFDHLDTPSLMGPDRTMKFRYYQQSTAILINNPQHEFSSLTPLVTLPKFNCLFKSCHDMPADVIANYFGHQFVKPTANIQRRKGQVPPLGVNPVQQNLQANEGYSRGMFWAAIEVPVVYDDEDERSVDLQPQSQLLRDPIDVAEILSKQNTQQEALTRHPDRKVLIEGNSLVFPCEQDAQSAWLHLIIEKSSEERACKRQHGRAVQMSQSYQLAIHFASCQFAYWFDN</sequence>
<evidence type="ECO:0000313" key="2">
    <source>
        <dbReference type="Proteomes" id="UP000256601"/>
    </source>
</evidence>
<proteinExistence type="predicted"/>
<dbReference type="Proteomes" id="UP000256601">
    <property type="component" value="Unassembled WGS sequence"/>
</dbReference>
<evidence type="ECO:0000313" key="1">
    <source>
        <dbReference type="EMBL" id="RDW23705.1"/>
    </source>
</evidence>
<organism evidence="1 2">
    <name type="scientific">Yarrowia lipolytica</name>
    <name type="common">Candida lipolytica</name>
    <dbReference type="NCBI Taxonomy" id="4952"/>
    <lineage>
        <taxon>Eukaryota</taxon>
        <taxon>Fungi</taxon>
        <taxon>Dikarya</taxon>
        <taxon>Ascomycota</taxon>
        <taxon>Saccharomycotina</taxon>
        <taxon>Dipodascomycetes</taxon>
        <taxon>Dipodascales</taxon>
        <taxon>Dipodascales incertae sedis</taxon>
        <taxon>Yarrowia</taxon>
    </lineage>
</organism>
<accession>A0A371C038</accession>